<name>A0ABD2N5K6_9CUCU</name>
<dbReference type="SUPFAM" id="SSF103473">
    <property type="entry name" value="MFS general substrate transporter"/>
    <property type="match status" value="1"/>
</dbReference>
<dbReference type="Proteomes" id="UP001516400">
    <property type="component" value="Unassembled WGS sequence"/>
</dbReference>
<feature type="transmembrane region" description="Helical" evidence="7">
    <location>
        <begin position="93"/>
        <end position="112"/>
    </location>
</feature>
<protein>
    <recommendedName>
        <fullName evidence="8">Major facilitator superfamily (MFS) profile domain-containing protein</fullName>
    </recommendedName>
</protein>
<dbReference type="Pfam" id="PF07690">
    <property type="entry name" value="MFS_1"/>
    <property type="match status" value="1"/>
</dbReference>
<feature type="transmembrane region" description="Helical" evidence="7">
    <location>
        <begin position="410"/>
        <end position="432"/>
    </location>
</feature>
<evidence type="ECO:0000256" key="5">
    <source>
        <dbReference type="ARBA" id="ARBA00022989"/>
    </source>
</evidence>
<evidence type="ECO:0000256" key="2">
    <source>
        <dbReference type="ARBA" id="ARBA00022448"/>
    </source>
</evidence>
<evidence type="ECO:0000256" key="1">
    <source>
        <dbReference type="ARBA" id="ARBA00004141"/>
    </source>
</evidence>
<comment type="caution">
    <text evidence="9">The sequence shown here is derived from an EMBL/GenBank/DDBJ whole genome shotgun (WGS) entry which is preliminary data.</text>
</comment>
<gene>
    <name evidence="9" type="ORF">HHI36_015403</name>
</gene>
<dbReference type="InterPro" id="IPR020846">
    <property type="entry name" value="MFS_dom"/>
</dbReference>
<dbReference type="FunFam" id="1.20.1250.20:FF:000003">
    <property type="entry name" value="Solute carrier family 17 member 3"/>
    <property type="match status" value="1"/>
</dbReference>
<evidence type="ECO:0000313" key="9">
    <source>
        <dbReference type="EMBL" id="KAL3273985.1"/>
    </source>
</evidence>
<evidence type="ECO:0000313" key="10">
    <source>
        <dbReference type="Proteomes" id="UP001516400"/>
    </source>
</evidence>
<proteinExistence type="predicted"/>
<dbReference type="PANTHER" id="PTHR11662:SF336">
    <property type="entry name" value="LP19554P"/>
    <property type="match status" value="1"/>
</dbReference>
<evidence type="ECO:0000259" key="8">
    <source>
        <dbReference type="PROSITE" id="PS50850"/>
    </source>
</evidence>
<keyword evidence="5 7" id="KW-1133">Transmembrane helix</keyword>
<evidence type="ECO:0000256" key="4">
    <source>
        <dbReference type="ARBA" id="ARBA00022847"/>
    </source>
</evidence>
<feature type="transmembrane region" description="Helical" evidence="7">
    <location>
        <begin position="237"/>
        <end position="261"/>
    </location>
</feature>
<accession>A0ABD2N5K6</accession>
<keyword evidence="10" id="KW-1185">Reference proteome</keyword>
<dbReference type="EMBL" id="JABFTP020000062">
    <property type="protein sequence ID" value="KAL3273985.1"/>
    <property type="molecule type" value="Genomic_DNA"/>
</dbReference>
<organism evidence="9 10">
    <name type="scientific">Cryptolaemus montrouzieri</name>
    <dbReference type="NCBI Taxonomy" id="559131"/>
    <lineage>
        <taxon>Eukaryota</taxon>
        <taxon>Metazoa</taxon>
        <taxon>Ecdysozoa</taxon>
        <taxon>Arthropoda</taxon>
        <taxon>Hexapoda</taxon>
        <taxon>Insecta</taxon>
        <taxon>Pterygota</taxon>
        <taxon>Neoptera</taxon>
        <taxon>Endopterygota</taxon>
        <taxon>Coleoptera</taxon>
        <taxon>Polyphaga</taxon>
        <taxon>Cucujiformia</taxon>
        <taxon>Coccinelloidea</taxon>
        <taxon>Coccinellidae</taxon>
        <taxon>Scymninae</taxon>
        <taxon>Scymnini</taxon>
        <taxon>Cryptolaemus</taxon>
    </lineage>
</organism>
<dbReference type="PROSITE" id="PS50850">
    <property type="entry name" value="MFS"/>
    <property type="match status" value="1"/>
</dbReference>
<dbReference type="PANTHER" id="PTHR11662">
    <property type="entry name" value="SOLUTE CARRIER FAMILY 17"/>
    <property type="match status" value="1"/>
</dbReference>
<dbReference type="InterPro" id="IPR036259">
    <property type="entry name" value="MFS_trans_sf"/>
</dbReference>
<feature type="domain" description="Major facilitator superfamily (MFS) profile" evidence="8">
    <location>
        <begin position="14"/>
        <end position="436"/>
    </location>
</feature>
<keyword evidence="6 7" id="KW-0472">Membrane</keyword>
<dbReference type="InterPro" id="IPR050382">
    <property type="entry name" value="MFS_Na/Anion_cotransporter"/>
</dbReference>
<comment type="subcellular location">
    <subcellularLocation>
        <location evidence="1">Membrane</location>
        <topology evidence="1">Multi-pass membrane protein</topology>
    </subcellularLocation>
</comment>
<feature type="transmembrane region" description="Helical" evidence="7">
    <location>
        <begin position="378"/>
        <end position="398"/>
    </location>
</feature>
<keyword evidence="2" id="KW-0813">Transport</keyword>
<dbReference type="AlphaFoldDB" id="A0ABD2N5K6"/>
<dbReference type="InterPro" id="IPR011701">
    <property type="entry name" value="MFS"/>
</dbReference>
<evidence type="ECO:0000256" key="6">
    <source>
        <dbReference type="ARBA" id="ARBA00023136"/>
    </source>
</evidence>
<evidence type="ECO:0000256" key="3">
    <source>
        <dbReference type="ARBA" id="ARBA00022692"/>
    </source>
</evidence>
<feature type="transmembrane region" description="Helical" evidence="7">
    <location>
        <begin position="182"/>
        <end position="203"/>
    </location>
</feature>
<dbReference type="GO" id="GO:0016020">
    <property type="term" value="C:membrane"/>
    <property type="evidence" value="ECO:0007669"/>
    <property type="project" value="UniProtKB-SubCell"/>
</dbReference>
<keyword evidence="4" id="KW-0769">Symport</keyword>
<sequence>MASWCACVPSRALVAMMVFWGTFVNYMFRSHYSISLLAMMQARKVNETLGDFGPRYNWTYEWEQRTMSAMFYGLSVLSIPAGMVSELLGPWHVLMWSSVAMAVASCLIVPAAPVGPLWVFLLRFVVGLMLALQYPALQCLIGRWAPPSEKGRFASCLMGNAFGSMLTMPVTSMIIENFGWNWSFYSLSFVVALFCLGLVLFVADYPRDYKWIAQEELQYIEKAQGDQVSRERVTPPYIAMFTSVPFLALIVAQFGNLYGLFMSLTATPQFLKRVLNFNLKGSAFIAALPQMSRLICGFFFGYINDLLLRRGVSKKWCRKGFTLLSHIATGLSLCCFLGIGQSSDMAIILLVAMLGFNGAAAETTLINPQDLSPNFAGTLHGVMNFFGGWGGFIGPMIIEKLTKDNTMDQWSVVFAIGGIIYIISGIVFMLFGSADLQPWNEKKHEPKPVAV</sequence>
<reference evidence="9 10" key="1">
    <citation type="journal article" date="2021" name="BMC Biol.">
        <title>Horizontally acquired antibacterial genes associated with adaptive radiation of ladybird beetles.</title>
        <authorList>
            <person name="Li H.S."/>
            <person name="Tang X.F."/>
            <person name="Huang Y.H."/>
            <person name="Xu Z.Y."/>
            <person name="Chen M.L."/>
            <person name="Du X.Y."/>
            <person name="Qiu B.Y."/>
            <person name="Chen P.T."/>
            <person name="Zhang W."/>
            <person name="Slipinski A."/>
            <person name="Escalona H.E."/>
            <person name="Waterhouse R.M."/>
            <person name="Zwick A."/>
            <person name="Pang H."/>
        </authorList>
    </citation>
    <scope>NUCLEOTIDE SEQUENCE [LARGE SCALE GENOMIC DNA]</scope>
    <source>
        <strain evidence="9">SYSU2018</strain>
    </source>
</reference>
<dbReference type="Gene3D" id="1.20.1250.20">
    <property type="entry name" value="MFS general substrate transporter like domains"/>
    <property type="match status" value="2"/>
</dbReference>
<dbReference type="GO" id="GO:0015293">
    <property type="term" value="F:symporter activity"/>
    <property type="evidence" value="ECO:0007669"/>
    <property type="project" value="UniProtKB-KW"/>
</dbReference>
<feature type="transmembrane region" description="Helical" evidence="7">
    <location>
        <begin position="345"/>
        <end position="366"/>
    </location>
</feature>
<feature type="transmembrane region" description="Helical" evidence="7">
    <location>
        <begin position="69"/>
        <end position="88"/>
    </location>
</feature>
<feature type="transmembrane region" description="Helical" evidence="7">
    <location>
        <begin position="281"/>
        <end position="308"/>
    </location>
</feature>
<evidence type="ECO:0000256" key="7">
    <source>
        <dbReference type="SAM" id="Phobius"/>
    </source>
</evidence>
<feature type="transmembrane region" description="Helical" evidence="7">
    <location>
        <begin position="12"/>
        <end position="28"/>
    </location>
</feature>
<feature type="transmembrane region" description="Helical" evidence="7">
    <location>
        <begin position="320"/>
        <end position="339"/>
    </location>
</feature>
<keyword evidence="3 7" id="KW-0812">Transmembrane</keyword>